<protein>
    <submittedName>
        <fullName evidence="2">Uncharacterized protein</fullName>
    </submittedName>
</protein>
<feature type="compositionally biased region" description="Pro residues" evidence="1">
    <location>
        <begin position="104"/>
        <end position="115"/>
    </location>
</feature>
<dbReference type="Ensembl" id="ENSEAST00005024088.1">
    <property type="protein sequence ID" value="ENSEASP00005022203.1"/>
    <property type="gene ID" value="ENSEASG00005015163.1"/>
</dbReference>
<proteinExistence type="predicted"/>
<evidence type="ECO:0000313" key="2">
    <source>
        <dbReference type="Ensembl" id="ENSEASP00005022203.1"/>
    </source>
</evidence>
<dbReference type="OMA" id="DPNWNRA"/>
<name>A0A8C4MF29_EQUAS</name>
<organism evidence="2">
    <name type="scientific">Equus asinus asinus</name>
    <dbReference type="NCBI Taxonomy" id="83772"/>
    <lineage>
        <taxon>Eukaryota</taxon>
        <taxon>Metazoa</taxon>
        <taxon>Chordata</taxon>
        <taxon>Craniata</taxon>
        <taxon>Vertebrata</taxon>
        <taxon>Euteleostomi</taxon>
        <taxon>Mammalia</taxon>
        <taxon>Eutheria</taxon>
        <taxon>Laurasiatheria</taxon>
        <taxon>Perissodactyla</taxon>
        <taxon>Equidae</taxon>
        <taxon>Equus</taxon>
    </lineage>
</organism>
<dbReference type="AlphaFoldDB" id="A0A8C4MF29"/>
<evidence type="ECO:0000256" key="1">
    <source>
        <dbReference type="SAM" id="MobiDB-lite"/>
    </source>
</evidence>
<sequence>MADGRKEGRCVIRWHAGPWLGVLEAEAELALQGHWLPTPISLPFAGQERGESSAEESRAEVRVNRVTPCLKGPSKEEVRASMHPSPDPNWNRALDRQLQGLPPLVTPPGERPGWR</sequence>
<feature type="region of interest" description="Disordered" evidence="1">
    <location>
        <begin position="72"/>
        <end position="115"/>
    </location>
</feature>
<accession>A0A8C4MF29</accession>
<reference evidence="2" key="1">
    <citation type="submission" date="2023-03" db="UniProtKB">
        <authorList>
            <consortium name="Ensembl"/>
        </authorList>
    </citation>
    <scope>IDENTIFICATION</scope>
</reference>